<evidence type="ECO:0000256" key="7">
    <source>
        <dbReference type="RuleBase" id="RU363032"/>
    </source>
</evidence>
<dbReference type="InterPro" id="IPR035906">
    <property type="entry name" value="MetI-like_sf"/>
</dbReference>
<dbReference type="RefSeq" id="WP_398660342.1">
    <property type="nucleotide sequence ID" value="NZ_JBITDC010000017.1"/>
</dbReference>
<feature type="transmembrane region" description="Helical" evidence="7">
    <location>
        <begin position="314"/>
        <end position="335"/>
    </location>
</feature>
<feature type="region of interest" description="Disordered" evidence="8">
    <location>
        <begin position="1"/>
        <end position="71"/>
    </location>
</feature>
<evidence type="ECO:0000256" key="6">
    <source>
        <dbReference type="ARBA" id="ARBA00023136"/>
    </source>
</evidence>
<evidence type="ECO:0000313" key="10">
    <source>
        <dbReference type="EMBL" id="MFI5679923.1"/>
    </source>
</evidence>
<keyword evidence="5 7" id="KW-1133">Transmembrane helix</keyword>
<keyword evidence="2 7" id="KW-0813">Transport</keyword>
<feature type="transmembrane region" description="Helical" evidence="7">
    <location>
        <begin position="101"/>
        <end position="123"/>
    </location>
</feature>
<feature type="transmembrane region" description="Helical" evidence="7">
    <location>
        <begin position="143"/>
        <end position="172"/>
    </location>
</feature>
<keyword evidence="6 7" id="KW-0472">Membrane</keyword>
<evidence type="ECO:0000256" key="2">
    <source>
        <dbReference type="ARBA" id="ARBA00022448"/>
    </source>
</evidence>
<dbReference type="Proteomes" id="UP001612415">
    <property type="component" value="Unassembled WGS sequence"/>
</dbReference>
<dbReference type="PANTHER" id="PTHR30614:SF21">
    <property type="entry name" value="AMINO ACID ABC TRANSPORTER PERMEASE"/>
    <property type="match status" value="1"/>
</dbReference>
<feature type="domain" description="ABC transmembrane type-1" evidence="9">
    <location>
        <begin position="148"/>
        <end position="333"/>
    </location>
</feature>
<feature type="transmembrane region" description="Helical" evidence="7">
    <location>
        <begin position="184"/>
        <end position="204"/>
    </location>
</feature>
<dbReference type="Pfam" id="PF00528">
    <property type="entry name" value="BPD_transp_1"/>
    <property type="match status" value="1"/>
</dbReference>
<proteinExistence type="inferred from homology"/>
<keyword evidence="4 7" id="KW-0812">Transmembrane</keyword>
<dbReference type="SUPFAM" id="SSF161098">
    <property type="entry name" value="MetI-like"/>
    <property type="match status" value="1"/>
</dbReference>
<feature type="compositionally biased region" description="Low complexity" evidence="8">
    <location>
        <begin position="22"/>
        <end position="36"/>
    </location>
</feature>
<comment type="similarity">
    <text evidence="7">Belongs to the binding-protein-dependent transport system permease family.</text>
</comment>
<name>A0ABW7YFB2_STRCE</name>
<comment type="subcellular location">
    <subcellularLocation>
        <location evidence="1 7">Cell membrane</location>
        <topology evidence="1 7">Multi-pass membrane protein</topology>
    </subcellularLocation>
</comment>
<protein>
    <submittedName>
        <fullName evidence="10">Amino acid ABC transporter permease</fullName>
    </submittedName>
</protein>
<evidence type="ECO:0000259" key="9">
    <source>
        <dbReference type="PROSITE" id="PS50928"/>
    </source>
</evidence>
<evidence type="ECO:0000313" key="11">
    <source>
        <dbReference type="Proteomes" id="UP001612415"/>
    </source>
</evidence>
<evidence type="ECO:0000256" key="3">
    <source>
        <dbReference type="ARBA" id="ARBA00022475"/>
    </source>
</evidence>
<dbReference type="PANTHER" id="PTHR30614">
    <property type="entry name" value="MEMBRANE COMPONENT OF AMINO ACID ABC TRANSPORTER"/>
    <property type="match status" value="1"/>
</dbReference>
<dbReference type="EMBL" id="JBITDC010000017">
    <property type="protein sequence ID" value="MFI5679923.1"/>
    <property type="molecule type" value="Genomic_DNA"/>
</dbReference>
<feature type="compositionally biased region" description="Low complexity" evidence="8">
    <location>
        <begin position="1"/>
        <end position="14"/>
    </location>
</feature>
<dbReference type="InterPro" id="IPR043429">
    <property type="entry name" value="ArtM/GltK/GlnP/TcyL/YhdX-like"/>
</dbReference>
<comment type="caution">
    <text evidence="10">The sequence shown here is derived from an EMBL/GenBank/DDBJ whole genome shotgun (WGS) entry which is preliminary data.</text>
</comment>
<evidence type="ECO:0000256" key="4">
    <source>
        <dbReference type="ARBA" id="ARBA00022692"/>
    </source>
</evidence>
<sequence length="355" mass="37945">MSTTRRTAEARTAAVGEKPDPDGTVTVDAVDAVGAVDAEDRRESIPMDAAVAERTAENSAPPGSPARPAPRSWAVRLAARVDADGSLFDPPGPRGRARIRAATAVSLLVLALLLCAAGHQFAAHGQLDAVKWRLFAEPAVLRYLLTGLWATVHVTLVSAALALPLGSLLALGRLSRNRLVRWPATAYVEAMRAVPLLLLIYAFLLGLPSTGIRMPLFWQLVCPIVLTNAAVFAEILRAGVRALPLGQTEAAYALGLRYWQAMRLVVLPQAVRQTAPSLVGQLVRLLKDSTLGYVVSFLELLNSAKVLGEYNHTVLQGYLVVALVYVLLNSALAGAAGQLERRVGRAPGRRRTEPA</sequence>
<keyword evidence="3" id="KW-1003">Cell membrane</keyword>
<accession>A0ABW7YFB2</accession>
<evidence type="ECO:0000256" key="5">
    <source>
        <dbReference type="ARBA" id="ARBA00022989"/>
    </source>
</evidence>
<evidence type="ECO:0000256" key="8">
    <source>
        <dbReference type="SAM" id="MobiDB-lite"/>
    </source>
</evidence>
<evidence type="ECO:0000256" key="1">
    <source>
        <dbReference type="ARBA" id="ARBA00004651"/>
    </source>
</evidence>
<gene>
    <name evidence="10" type="ORF">ACIA8P_35750</name>
</gene>
<dbReference type="PROSITE" id="PS50928">
    <property type="entry name" value="ABC_TM1"/>
    <property type="match status" value="1"/>
</dbReference>
<dbReference type="InterPro" id="IPR000515">
    <property type="entry name" value="MetI-like"/>
</dbReference>
<dbReference type="Gene3D" id="1.10.3720.10">
    <property type="entry name" value="MetI-like"/>
    <property type="match status" value="1"/>
</dbReference>
<reference evidence="10 11" key="1">
    <citation type="submission" date="2024-10" db="EMBL/GenBank/DDBJ databases">
        <title>The Natural Products Discovery Center: Release of the First 8490 Sequenced Strains for Exploring Actinobacteria Biosynthetic Diversity.</title>
        <authorList>
            <person name="Kalkreuter E."/>
            <person name="Kautsar S.A."/>
            <person name="Yang D."/>
            <person name="Bader C.D."/>
            <person name="Teijaro C.N."/>
            <person name="Fluegel L."/>
            <person name="Davis C.M."/>
            <person name="Simpson J.R."/>
            <person name="Lauterbach L."/>
            <person name="Steele A.D."/>
            <person name="Gui C."/>
            <person name="Meng S."/>
            <person name="Li G."/>
            <person name="Viehrig K."/>
            <person name="Ye F."/>
            <person name="Su P."/>
            <person name="Kiefer A.F."/>
            <person name="Nichols A."/>
            <person name="Cepeda A.J."/>
            <person name="Yan W."/>
            <person name="Fan B."/>
            <person name="Jiang Y."/>
            <person name="Adhikari A."/>
            <person name="Zheng C.-J."/>
            <person name="Schuster L."/>
            <person name="Cowan T.M."/>
            <person name="Smanski M.J."/>
            <person name="Chevrette M.G."/>
            <person name="De Carvalho L.P.S."/>
            <person name="Shen B."/>
        </authorList>
    </citation>
    <scope>NUCLEOTIDE SEQUENCE [LARGE SCALE GENOMIC DNA]</scope>
    <source>
        <strain evidence="10 11">NPDC051599</strain>
    </source>
</reference>
<dbReference type="CDD" id="cd06261">
    <property type="entry name" value="TM_PBP2"/>
    <property type="match status" value="1"/>
</dbReference>
<dbReference type="NCBIfam" id="TIGR01726">
    <property type="entry name" value="HEQRo_perm_3TM"/>
    <property type="match status" value="1"/>
</dbReference>
<dbReference type="InterPro" id="IPR010065">
    <property type="entry name" value="AA_ABC_transptr_permease_3TM"/>
</dbReference>
<keyword evidence="11" id="KW-1185">Reference proteome</keyword>
<organism evidence="10 11">
    <name type="scientific">Streptomyces cellulosae</name>
    <dbReference type="NCBI Taxonomy" id="1968"/>
    <lineage>
        <taxon>Bacteria</taxon>
        <taxon>Bacillati</taxon>
        <taxon>Actinomycetota</taxon>
        <taxon>Actinomycetes</taxon>
        <taxon>Kitasatosporales</taxon>
        <taxon>Streptomycetaceae</taxon>
        <taxon>Streptomyces</taxon>
    </lineage>
</organism>